<feature type="domain" description="Major facilitator superfamily (MFS) profile" evidence="6">
    <location>
        <begin position="19"/>
        <end position="405"/>
    </location>
</feature>
<feature type="transmembrane region" description="Helical" evidence="5">
    <location>
        <begin position="53"/>
        <end position="73"/>
    </location>
</feature>
<evidence type="ECO:0000256" key="1">
    <source>
        <dbReference type="ARBA" id="ARBA00004651"/>
    </source>
</evidence>
<feature type="transmembrane region" description="Helical" evidence="5">
    <location>
        <begin position="382"/>
        <end position="400"/>
    </location>
</feature>
<feature type="transmembrane region" description="Helical" evidence="5">
    <location>
        <begin position="110"/>
        <end position="134"/>
    </location>
</feature>
<name>A0A1H4IJB1_RHOJO</name>
<feature type="transmembrane region" description="Helical" evidence="5">
    <location>
        <begin position="291"/>
        <end position="309"/>
    </location>
</feature>
<dbReference type="AlphaFoldDB" id="A0A1H4IJB1"/>
<feature type="transmembrane region" description="Helical" evidence="5">
    <location>
        <begin position="85"/>
        <end position="104"/>
    </location>
</feature>
<reference evidence="8" key="1">
    <citation type="submission" date="2016-10" db="EMBL/GenBank/DDBJ databases">
        <authorList>
            <person name="Varghese N."/>
        </authorList>
    </citation>
    <scope>NUCLEOTIDE SEQUENCE [LARGE SCALE GENOMIC DNA]</scope>
    <source>
        <strain evidence="8">DSM 44719</strain>
    </source>
</reference>
<dbReference type="SUPFAM" id="SSF103473">
    <property type="entry name" value="MFS general substrate transporter"/>
    <property type="match status" value="1"/>
</dbReference>
<dbReference type="PROSITE" id="PS00217">
    <property type="entry name" value="SUGAR_TRANSPORT_2"/>
    <property type="match status" value="1"/>
</dbReference>
<evidence type="ECO:0000256" key="4">
    <source>
        <dbReference type="ARBA" id="ARBA00023136"/>
    </source>
</evidence>
<dbReference type="PROSITE" id="PS50850">
    <property type="entry name" value="MFS"/>
    <property type="match status" value="1"/>
</dbReference>
<dbReference type="OrthoDB" id="9109650at2"/>
<feature type="transmembrane region" description="Helical" evidence="5">
    <location>
        <begin position="175"/>
        <end position="196"/>
    </location>
</feature>
<dbReference type="EMBL" id="FNTL01000002">
    <property type="protein sequence ID" value="SEB34110.1"/>
    <property type="molecule type" value="Genomic_DNA"/>
</dbReference>
<dbReference type="PANTHER" id="PTHR23508">
    <property type="entry name" value="CARBOXYLIC ACID TRANSPORTER PROTEIN HOMOLOG"/>
    <property type="match status" value="1"/>
</dbReference>
<feature type="transmembrane region" description="Helical" evidence="5">
    <location>
        <begin position="146"/>
        <end position="169"/>
    </location>
</feature>
<dbReference type="InterPro" id="IPR036259">
    <property type="entry name" value="MFS_trans_sf"/>
</dbReference>
<feature type="transmembrane region" description="Helical" evidence="5">
    <location>
        <begin position="227"/>
        <end position="243"/>
    </location>
</feature>
<keyword evidence="4 5" id="KW-0472">Membrane</keyword>
<proteinExistence type="predicted"/>
<feature type="transmembrane region" description="Helical" evidence="5">
    <location>
        <begin position="263"/>
        <end position="284"/>
    </location>
</feature>
<evidence type="ECO:0000256" key="3">
    <source>
        <dbReference type="ARBA" id="ARBA00022989"/>
    </source>
</evidence>
<evidence type="ECO:0000313" key="8">
    <source>
        <dbReference type="Proteomes" id="UP000183407"/>
    </source>
</evidence>
<keyword evidence="2 5" id="KW-0812">Transmembrane</keyword>
<evidence type="ECO:0000256" key="2">
    <source>
        <dbReference type="ARBA" id="ARBA00022692"/>
    </source>
</evidence>
<dbReference type="PANTHER" id="PTHR23508:SF10">
    <property type="entry name" value="CARBOXYLIC ACID TRANSPORTER PROTEIN HOMOLOG"/>
    <property type="match status" value="1"/>
</dbReference>
<dbReference type="Gene3D" id="1.20.1250.20">
    <property type="entry name" value="MFS general substrate transporter like domains"/>
    <property type="match status" value="2"/>
</dbReference>
<dbReference type="Proteomes" id="UP000183407">
    <property type="component" value="Unassembled WGS sequence"/>
</dbReference>
<gene>
    <name evidence="7" type="ORF">SAMN04490220_0088</name>
</gene>
<dbReference type="GO" id="GO:0005886">
    <property type="term" value="C:plasma membrane"/>
    <property type="evidence" value="ECO:0007669"/>
    <property type="project" value="UniProtKB-SubCell"/>
</dbReference>
<dbReference type="InterPro" id="IPR020846">
    <property type="entry name" value="MFS_dom"/>
</dbReference>
<evidence type="ECO:0000256" key="5">
    <source>
        <dbReference type="SAM" id="Phobius"/>
    </source>
</evidence>
<feature type="transmembrane region" description="Helical" evidence="5">
    <location>
        <begin position="315"/>
        <end position="339"/>
    </location>
</feature>
<organism evidence="7 8">
    <name type="scientific">Rhodococcus jostii</name>
    <dbReference type="NCBI Taxonomy" id="132919"/>
    <lineage>
        <taxon>Bacteria</taxon>
        <taxon>Bacillati</taxon>
        <taxon>Actinomycetota</taxon>
        <taxon>Actinomycetes</taxon>
        <taxon>Mycobacteriales</taxon>
        <taxon>Nocardiaceae</taxon>
        <taxon>Rhodococcus</taxon>
    </lineage>
</organism>
<protein>
    <submittedName>
        <fullName evidence="7">MFS transporter, AAHS family, 4-hydroxybenzoate transporter</fullName>
    </submittedName>
</protein>
<dbReference type="GO" id="GO:0046943">
    <property type="term" value="F:carboxylic acid transmembrane transporter activity"/>
    <property type="evidence" value="ECO:0007669"/>
    <property type="project" value="TreeGrafter"/>
</dbReference>
<accession>A0A1H4IJB1</accession>
<dbReference type="InterPro" id="IPR005829">
    <property type="entry name" value="Sugar_transporter_CS"/>
</dbReference>
<feature type="transmembrane region" description="Helical" evidence="5">
    <location>
        <begin position="351"/>
        <end position="376"/>
    </location>
</feature>
<feature type="transmembrane region" description="Helical" evidence="5">
    <location>
        <begin position="21"/>
        <end position="41"/>
    </location>
</feature>
<dbReference type="Pfam" id="PF07690">
    <property type="entry name" value="MFS_1"/>
    <property type="match status" value="1"/>
</dbReference>
<comment type="subcellular location">
    <subcellularLocation>
        <location evidence="1">Cell membrane</location>
        <topology evidence="1">Multi-pass membrane protein</topology>
    </subcellularLocation>
</comment>
<dbReference type="InterPro" id="IPR011701">
    <property type="entry name" value="MFS"/>
</dbReference>
<keyword evidence="3 5" id="KW-1133">Transmembrane helix</keyword>
<sequence>MVNNRTIGSTPPTTVRKAVMGLTFFAVFIDGYDTAILALLVPHLAEEWGVKAAAFTYPLVLTSVGVVVGYLSCGALAQRLGQKRALVLGTALFGIATVMSAATLHLESMGILSVTRTITGIGLGIVAPIAIVIGTQNGPAEKKQSIAVFITTGLITGATIAGFTGGLLIEGLGTAGVLWLAGVVPLVLAVLLSCFIPNSPEHTGQENTSSESVAAAILGPKLRTSTLVLWTATFLVFVVSYTLKSWLPTLFEDFGMSRSTAGLGLAFFGLGGMGGGLILIAVSAKFGTTRSLVVMSLIGALATTAVAVLPANTAVLLFLICIAGAGITACSVGQTGIAVSIYEMSIRTKGVGWAAACGRIGSIVGPAIAGVLLGFAWPAQDIVLLLAVPILITTVCWLILSKRIARTDHETVEQAGVKADSNS</sequence>
<evidence type="ECO:0000259" key="6">
    <source>
        <dbReference type="PROSITE" id="PS50850"/>
    </source>
</evidence>
<dbReference type="RefSeq" id="WP_073369002.1">
    <property type="nucleotide sequence ID" value="NZ_FNTL01000002.1"/>
</dbReference>
<evidence type="ECO:0000313" key="7">
    <source>
        <dbReference type="EMBL" id="SEB34110.1"/>
    </source>
</evidence>